<dbReference type="GO" id="GO:0033038">
    <property type="term" value="F:bitter taste receptor activity"/>
    <property type="evidence" value="ECO:0007669"/>
    <property type="project" value="InterPro"/>
</dbReference>
<evidence type="ECO:0000313" key="17">
    <source>
        <dbReference type="Proteomes" id="UP001165780"/>
    </source>
</evidence>
<evidence type="ECO:0000256" key="5">
    <source>
        <dbReference type="ARBA" id="ARBA00022692"/>
    </source>
</evidence>
<dbReference type="RefSeq" id="XP_019307487.1">
    <property type="nucleotide sequence ID" value="XM_019451942.2"/>
</dbReference>
<dbReference type="GO" id="GO:0004930">
    <property type="term" value="F:G protein-coupled receptor activity"/>
    <property type="evidence" value="ECO:0007669"/>
    <property type="project" value="UniProtKB-KW"/>
</dbReference>
<evidence type="ECO:0000256" key="7">
    <source>
        <dbReference type="ARBA" id="ARBA00023040"/>
    </source>
</evidence>
<dbReference type="GeneID" id="109268550"/>
<feature type="transmembrane region" description="Helical" evidence="15">
    <location>
        <begin position="180"/>
        <end position="205"/>
    </location>
</feature>
<keyword evidence="4 14" id="KW-0716">Sensory transduction</keyword>
<feature type="transmembrane region" description="Helical" evidence="15">
    <location>
        <begin position="129"/>
        <end position="148"/>
    </location>
</feature>
<feature type="transmembrane region" description="Helical" evidence="15">
    <location>
        <begin position="42"/>
        <end position="64"/>
    </location>
</feature>
<organism evidence="17 18">
    <name type="scientific">Panthera pardus</name>
    <name type="common">Leopard</name>
    <name type="synonym">Felis pardus</name>
    <dbReference type="NCBI Taxonomy" id="9691"/>
    <lineage>
        <taxon>Eukaryota</taxon>
        <taxon>Metazoa</taxon>
        <taxon>Chordata</taxon>
        <taxon>Craniata</taxon>
        <taxon>Vertebrata</taxon>
        <taxon>Euteleostomi</taxon>
        <taxon>Mammalia</taxon>
        <taxon>Eutheria</taxon>
        <taxon>Laurasiatheria</taxon>
        <taxon>Carnivora</taxon>
        <taxon>Feliformia</taxon>
        <taxon>Felidae</taxon>
        <taxon>Pantherinae</taxon>
        <taxon>Panthera</taxon>
    </lineage>
</organism>
<keyword evidence="11 14" id="KW-0807">Transducer</keyword>
<dbReference type="PROSITE" id="PS50262">
    <property type="entry name" value="G_PROTEIN_RECEP_F1_2"/>
    <property type="match status" value="1"/>
</dbReference>
<evidence type="ECO:0000256" key="1">
    <source>
        <dbReference type="ARBA" id="ARBA00004141"/>
    </source>
</evidence>
<evidence type="ECO:0000256" key="3">
    <source>
        <dbReference type="ARBA" id="ARBA00022480"/>
    </source>
</evidence>
<feature type="transmembrane region" description="Helical" evidence="15">
    <location>
        <begin position="262"/>
        <end position="284"/>
    </location>
</feature>
<protein>
    <recommendedName>
        <fullName evidence="14">Taste receptor type 2</fullName>
    </recommendedName>
</protein>
<dbReference type="OrthoDB" id="8876749at2759"/>
<comment type="function">
    <text evidence="12">Gustducin-coupled receptor implicated in the perception of bitter compounds in the oral cavity and the gastrointestinal tract. Signals through PLCB2 and the calcium-regulated cation channel TRPM5.</text>
</comment>
<dbReference type="Gene3D" id="1.20.1070.10">
    <property type="entry name" value="Rhodopsin 7-helix transmembrane proteins"/>
    <property type="match status" value="1"/>
</dbReference>
<dbReference type="Pfam" id="PF05296">
    <property type="entry name" value="TAS2R"/>
    <property type="match status" value="1"/>
</dbReference>
<dbReference type="FunFam" id="1.20.1070.10:FF:000042">
    <property type="entry name" value="Taste receptor type 2 member 7"/>
    <property type="match status" value="1"/>
</dbReference>
<name>A0A9V1FQY6_PANPR</name>
<evidence type="ECO:0000256" key="11">
    <source>
        <dbReference type="ARBA" id="ARBA00023224"/>
    </source>
</evidence>
<dbReference type="AlphaFoldDB" id="A0A9V1FQY6"/>
<feature type="transmembrane region" description="Helical" evidence="15">
    <location>
        <begin position="97"/>
        <end position="122"/>
    </location>
</feature>
<keyword evidence="8 14" id="KW-0472">Membrane</keyword>
<dbReference type="SUPFAM" id="SSF81321">
    <property type="entry name" value="Family A G protein-coupled receptor-like"/>
    <property type="match status" value="1"/>
</dbReference>
<keyword evidence="17" id="KW-1185">Reference proteome</keyword>
<dbReference type="CTD" id="50835"/>
<evidence type="ECO:0000256" key="12">
    <source>
        <dbReference type="ARBA" id="ARBA00025304"/>
    </source>
</evidence>
<keyword evidence="6 15" id="KW-1133">Transmembrane helix</keyword>
<keyword evidence="3 14" id="KW-0919">Taste</keyword>
<sequence length="337" mass="37714">MPSAVEVMYMVLIAGELTIGIWGNGFIVLVNCTGWLQRRDSSVIDIILVSLAISRICVLCVVSADGFVLLLSPHAYAQNETINTLDAFWTLSNHSSVWFTACLSIFYLLKIANISHPVFLWLKLNVTRVVLGLFLASFLTSIIISVFLKGGSWGHVEVNHEENITWEFRVSKAPSAFKLIILNLGALVPFALCLLSFVLLLFSLFRHTKQMKLYATGSRDSSTEAHMRAIKAVTIFLLLFIMYYAVFLVVTSSFLIPQGRLVLMFGGIVTVIFPSSHSFILIMGNSKLREAFLKVLRCVKGFHKRRKPLVPQRILNMGRKKSTKDCLPSPRGLHSFA</sequence>
<feature type="transmembrane region" description="Helical" evidence="15">
    <location>
        <begin position="235"/>
        <end position="256"/>
    </location>
</feature>
<evidence type="ECO:0000256" key="10">
    <source>
        <dbReference type="ARBA" id="ARBA00023180"/>
    </source>
</evidence>
<proteinExistence type="inferred from homology"/>
<reference evidence="18" key="1">
    <citation type="submission" date="2025-08" db="UniProtKB">
        <authorList>
            <consortium name="RefSeq"/>
        </authorList>
    </citation>
    <scope>IDENTIFICATION</scope>
    <source>
        <tissue evidence="18">Whole blood</tissue>
    </source>
</reference>
<feature type="domain" description="G-protein coupled receptors family 1 profile" evidence="16">
    <location>
        <begin position="23"/>
        <end position="250"/>
    </location>
</feature>
<feature type="transmembrane region" description="Helical" evidence="15">
    <location>
        <begin position="6"/>
        <end position="30"/>
    </location>
</feature>
<comment type="similarity">
    <text evidence="2 13">Belongs to the G-protein coupled receptor T2R family.</text>
</comment>
<accession>A0A9V1FQY6</accession>
<dbReference type="GO" id="GO:0016020">
    <property type="term" value="C:membrane"/>
    <property type="evidence" value="ECO:0007669"/>
    <property type="project" value="UniProtKB-SubCell"/>
</dbReference>
<dbReference type="InterPro" id="IPR007960">
    <property type="entry name" value="TAS2R"/>
</dbReference>
<keyword evidence="7 14" id="KW-0297">G-protein coupled receptor</keyword>
<keyword evidence="5 14" id="KW-0812">Transmembrane</keyword>
<evidence type="ECO:0000256" key="14">
    <source>
        <dbReference type="RuleBase" id="RU004424"/>
    </source>
</evidence>
<dbReference type="Proteomes" id="UP001165780">
    <property type="component" value="Unplaced"/>
</dbReference>
<dbReference type="PANTHER" id="PTHR11394">
    <property type="entry name" value="TASTE RECEPTOR TYPE 2"/>
    <property type="match status" value="1"/>
</dbReference>
<gene>
    <name evidence="18" type="primary">TAS2R9</name>
</gene>
<keyword evidence="9 14" id="KW-0675">Receptor</keyword>
<evidence type="ECO:0000313" key="18">
    <source>
        <dbReference type="RefSeq" id="XP_019307487.1"/>
    </source>
</evidence>
<comment type="subcellular location">
    <subcellularLocation>
        <location evidence="1 14">Membrane</location>
        <topology evidence="1 14">Multi-pass membrane protein</topology>
    </subcellularLocation>
</comment>
<evidence type="ECO:0000256" key="2">
    <source>
        <dbReference type="ARBA" id="ARBA00007376"/>
    </source>
</evidence>
<dbReference type="InterPro" id="IPR017452">
    <property type="entry name" value="GPCR_Rhodpsn_7TM"/>
</dbReference>
<dbReference type="KEGG" id="ppad:109268550"/>
<evidence type="ECO:0000256" key="15">
    <source>
        <dbReference type="SAM" id="Phobius"/>
    </source>
</evidence>
<evidence type="ECO:0000256" key="4">
    <source>
        <dbReference type="ARBA" id="ARBA00022606"/>
    </source>
</evidence>
<evidence type="ECO:0000256" key="9">
    <source>
        <dbReference type="ARBA" id="ARBA00023170"/>
    </source>
</evidence>
<evidence type="ECO:0000256" key="8">
    <source>
        <dbReference type="ARBA" id="ARBA00023136"/>
    </source>
</evidence>
<evidence type="ECO:0000259" key="16">
    <source>
        <dbReference type="PROSITE" id="PS50262"/>
    </source>
</evidence>
<evidence type="ECO:0000256" key="6">
    <source>
        <dbReference type="ARBA" id="ARBA00022989"/>
    </source>
</evidence>
<keyword evidence="10" id="KW-0325">Glycoprotein</keyword>
<evidence type="ECO:0000256" key="13">
    <source>
        <dbReference type="RuleBase" id="RU004423"/>
    </source>
</evidence>
<dbReference type="PANTHER" id="PTHR11394:SF29">
    <property type="entry name" value="TASTE RECEPTOR TYPE 2 MEMBER 9"/>
    <property type="match status" value="1"/>
</dbReference>